<accession>A0A6A7B340</accession>
<protein>
    <recommendedName>
        <fullName evidence="3">C2H2-type domain-containing protein</fullName>
    </recommendedName>
</protein>
<gene>
    <name evidence="1" type="ORF">T440DRAFT_146429</name>
</gene>
<dbReference type="AlphaFoldDB" id="A0A6A7B340"/>
<keyword evidence="2" id="KW-1185">Reference proteome</keyword>
<dbReference type="PANTHER" id="PTHR42354">
    <property type="entry name" value="C2H2-TYPE DOMAIN-CONTAINING PROTEIN"/>
    <property type="match status" value="1"/>
</dbReference>
<reference evidence="1" key="1">
    <citation type="submission" date="2020-01" db="EMBL/GenBank/DDBJ databases">
        <authorList>
            <consortium name="DOE Joint Genome Institute"/>
            <person name="Haridas S."/>
            <person name="Albert R."/>
            <person name="Binder M."/>
            <person name="Bloem J."/>
            <person name="Labutti K."/>
            <person name="Salamov A."/>
            <person name="Andreopoulos B."/>
            <person name="Baker S.E."/>
            <person name="Barry K."/>
            <person name="Bills G."/>
            <person name="Bluhm B.H."/>
            <person name="Cannon C."/>
            <person name="Castanera R."/>
            <person name="Culley D.E."/>
            <person name="Daum C."/>
            <person name="Ezra D."/>
            <person name="Gonzalez J.B."/>
            <person name="Henrissat B."/>
            <person name="Kuo A."/>
            <person name="Liang C."/>
            <person name="Lipzen A."/>
            <person name="Lutzoni F."/>
            <person name="Magnuson J."/>
            <person name="Mondo S."/>
            <person name="Nolan M."/>
            <person name="Ohm R."/>
            <person name="Pangilinan J."/>
            <person name="Park H.-J."/>
            <person name="Ramirez L."/>
            <person name="Alfaro M."/>
            <person name="Sun H."/>
            <person name="Tritt A."/>
            <person name="Yoshinaga Y."/>
            <person name="Zwiers L.-H."/>
            <person name="Turgeon B.G."/>
            <person name="Goodwin S.B."/>
            <person name="Spatafora J.W."/>
            <person name="Crous P.W."/>
            <person name="Grigoriev I.V."/>
        </authorList>
    </citation>
    <scope>NUCLEOTIDE SEQUENCE</scope>
    <source>
        <strain evidence="1">IPT5</strain>
    </source>
</reference>
<evidence type="ECO:0000313" key="1">
    <source>
        <dbReference type="EMBL" id="KAF2848768.1"/>
    </source>
</evidence>
<dbReference type="OrthoDB" id="3724701at2759"/>
<evidence type="ECO:0000313" key="2">
    <source>
        <dbReference type="Proteomes" id="UP000799423"/>
    </source>
</evidence>
<dbReference type="Proteomes" id="UP000799423">
    <property type="component" value="Unassembled WGS sequence"/>
</dbReference>
<dbReference type="EMBL" id="MU006315">
    <property type="protein sequence ID" value="KAF2848768.1"/>
    <property type="molecule type" value="Genomic_DNA"/>
</dbReference>
<organism evidence="1 2">
    <name type="scientific">Plenodomus tracheiphilus IPT5</name>
    <dbReference type="NCBI Taxonomy" id="1408161"/>
    <lineage>
        <taxon>Eukaryota</taxon>
        <taxon>Fungi</taxon>
        <taxon>Dikarya</taxon>
        <taxon>Ascomycota</taxon>
        <taxon>Pezizomycotina</taxon>
        <taxon>Dothideomycetes</taxon>
        <taxon>Pleosporomycetidae</taxon>
        <taxon>Pleosporales</taxon>
        <taxon>Pleosporineae</taxon>
        <taxon>Leptosphaeriaceae</taxon>
        <taxon>Plenodomus</taxon>
    </lineage>
</organism>
<sequence>MSTSEGFQWGESQHTSLTLWDIDREFQQAHKAYEQWLARHRRTRPVWTCFGFRTQEDAVERALNLGRQVQRLMENGKKRFGARFEQGDSRCHTILSAQLVRLQYEVRQPLYDSALSPTPATIPHDEIIKTARSIRRTCLTALREQYARFQSPTSTPILPPPRFKVEFCPFADQLRHNLKDTKSSNLRTKKLKSTNRSDDREVCLHCDACISVTAHSGLPDYRSILFVSHIALDSRATDDRATFACKSCYKTFDDSYAFLDHVFQNQIGSERSCLKRASGIWDIKERFMDSDPSLVEQCLKNCLRRELTRVRTLKMMKSQIKVCEKEIHSAQADGQDFRSISTNSTTSRYLFSS</sequence>
<name>A0A6A7B340_9PLEO</name>
<evidence type="ECO:0008006" key="3">
    <source>
        <dbReference type="Google" id="ProtNLM"/>
    </source>
</evidence>
<proteinExistence type="predicted"/>
<dbReference type="PANTHER" id="PTHR42354:SF1">
    <property type="entry name" value="C2H2-TYPE DOMAIN-CONTAINING PROTEIN"/>
    <property type="match status" value="1"/>
</dbReference>